<dbReference type="AlphaFoldDB" id="A0A9X3LFS6"/>
<gene>
    <name evidence="2" type="ORF">M9R32_04775</name>
</gene>
<comment type="caution">
    <text evidence="2">The sequence shown here is derived from an EMBL/GenBank/DDBJ whole genome shotgun (WGS) entry which is preliminary data.</text>
</comment>
<feature type="region of interest" description="Disordered" evidence="1">
    <location>
        <begin position="125"/>
        <end position="155"/>
    </location>
</feature>
<accession>A0A9X3LFS6</accession>
<dbReference type="Pfam" id="PF14177">
    <property type="entry name" value="YkyB"/>
    <property type="match status" value="1"/>
</dbReference>
<organism evidence="2 3">
    <name type="scientific">Paenisporosarcina quisquiliarum</name>
    <dbReference type="NCBI Taxonomy" id="365346"/>
    <lineage>
        <taxon>Bacteria</taxon>
        <taxon>Bacillati</taxon>
        <taxon>Bacillota</taxon>
        <taxon>Bacilli</taxon>
        <taxon>Bacillales</taxon>
        <taxon>Caryophanaceae</taxon>
        <taxon>Paenisporosarcina</taxon>
    </lineage>
</organism>
<evidence type="ECO:0000313" key="3">
    <source>
        <dbReference type="Proteomes" id="UP001152173"/>
    </source>
</evidence>
<keyword evidence="3" id="KW-1185">Reference proteome</keyword>
<evidence type="ECO:0000256" key="1">
    <source>
        <dbReference type="SAM" id="MobiDB-lite"/>
    </source>
</evidence>
<feature type="compositionally biased region" description="Polar residues" evidence="1">
    <location>
        <begin position="125"/>
        <end position="139"/>
    </location>
</feature>
<proteinExistence type="predicted"/>
<dbReference type="Proteomes" id="UP001152173">
    <property type="component" value="Unassembled WGS sequence"/>
</dbReference>
<evidence type="ECO:0000313" key="2">
    <source>
        <dbReference type="EMBL" id="MCZ8536494.1"/>
    </source>
</evidence>
<protein>
    <submittedName>
        <fullName evidence="2">YkyB family protein</fullName>
    </submittedName>
</protein>
<dbReference type="RefSeq" id="WP_269925595.1">
    <property type="nucleotide sequence ID" value="NZ_JAMKBJ010000003.1"/>
</dbReference>
<dbReference type="InterPro" id="IPR025552">
    <property type="entry name" value="YkyB"/>
</dbReference>
<reference evidence="2" key="1">
    <citation type="submission" date="2022-05" db="EMBL/GenBank/DDBJ databases">
        <authorList>
            <person name="Colautti A."/>
            <person name="Iacumin L."/>
        </authorList>
    </citation>
    <scope>NUCLEOTIDE SEQUENCE</scope>
    <source>
        <strain evidence="2">SK 55</strain>
    </source>
</reference>
<name>A0A9X3LFS6_9BACL</name>
<dbReference type="EMBL" id="JAMKBJ010000003">
    <property type="protein sequence ID" value="MCZ8536494.1"/>
    <property type="molecule type" value="Genomic_DNA"/>
</dbReference>
<sequence>MKQDRTDEQLASAIYSVNRHAKTATDNKYLYELKRLTIEKMIETGRAKKLGLHFVKNPRFSQQQSSVLVQCADYYFHLLPKKEDFQSLPHLGHLDENYRNPQRRMSLNLAKQLLSEYTGLHQTIISKKPTHASTPQSRKQPVKKRTYTFGSSYLD</sequence>